<comment type="catalytic activity">
    <reaction evidence="1">
        <text>Hydrolyzes the link between N-acetylmuramoyl residues and L-amino acid residues in certain cell-wall glycopeptides.</text>
        <dbReference type="EC" id="3.5.1.28"/>
    </reaction>
</comment>
<organism evidence="6 7">
    <name type="scientific">Szabonella alba</name>
    <dbReference type="NCBI Taxonomy" id="2804194"/>
    <lineage>
        <taxon>Bacteria</taxon>
        <taxon>Pseudomonadati</taxon>
        <taxon>Pseudomonadota</taxon>
        <taxon>Alphaproteobacteria</taxon>
        <taxon>Rhodobacterales</taxon>
        <taxon>Paracoccaceae</taxon>
        <taxon>Szabonella</taxon>
    </lineage>
</organism>
<sequence>MRAILTAVLAGFLGLWLTAMAAFAQDLSALARFAPDASHLRERANGLDLSLSISQPVPWRVRHLADPPRLVLDLREVDWTGIEQLEVPEARIGGLRAGVFRPGWSRLVLELKSPMIVTSAVMQTEGETRIALRLDPASEAEFAARADLPDPPGWALPDPADIARPSARGTGPLVVVLDPGHGGLDPGAENGGHKEADLMLTFAREFKDALLREGGSIVVLTREDDSFVPLETRISIARAAGAHLFLSLHADALAEGEAVGATLYTLSDEASDRAAQTLAERHDRDDLLAGVDLTEADDLVAQVLMDMARSETAPKVDRLALALRDAIRAEGLRMHRRPIQSGGFSVLKSPDIPSLLIELGFLSSARDLARLTDPDWRARMARALVGGIRSWADAEAALRGAAAP</sequence>
<evidence type="ECO:0000256" key="3">
    <source>
        <dbReference type="ARBA" id="ARBA00022801"/>
    </source>
</evidence>
<protein>
    <recommendedName>
        <fullName evidence="2">N-acetylmuramoyl-L-alanine amidase</fullName>
        <ecNumber evidence="2">3.5.1.28</ecNumber>
    </recommendedName>
</protein>
<evidence type="ECO:0000256" key="4">
    <source>
        <dbReference type="SAM" id="SignalP"/>
    </source>
</evidence>
<feature type="chain" id="PRO_5035430683" description="N-acetylmuramoyl-L-alanine amidase" evidence="4">
    <location>
        <begin position="25"/>
        <end position="404"/>
    </location>
</feature>
<feature type="domain" description="MurNAc-LAA" evidence="5">
    <location>
        <begin position="234"/>
        <end position="389"/>
    </location>
</feature>
<proteinExistence type="predicted"/>
<dbReference type="Pfam" id="PF01520">
    <property type="entry name" value="Amidase_3"/>
    <property type="match status" value="1"/>
</dbReference>
<feature type="signal peptide" evidence="4">
    <location>
        <begin position="1"/>
        <end position="24"/>
    </location>
</feature>
<dbReference type="GO" id="GO:0030288">
    <property type="term" value="C:outer membrane-bounded periplasmic space"/>
    <property type="evidence" value="ECO:0007669"/>
    <property type="project" value="TreeGrafter"/>
</dbReference>
<dbReference type="Proteomes" id="UP000648908">
    <property type="component" value="Unassembled WGS sequence"/>
</dbReference>
<evidence type="ECO:0000313" key="7">
    <source>
        <dbReference type="Proteomes" id="UP000648908"/>
    </source>
</evidence>
<dbReference type="GO" id="GO:0008745">
    <property type="term" value="F:N-acetylmuramoyl-L-alanine amidase activity"/>
    <property type="evidence" value="ECO:0007669"/>
    <property type="project" value="UniProtKB-EC"/>
</dbReference>
<comment type="caution">
    <text evidence="6">The sequence shown here is derived from an EMBL/GenBank/DDBJ whole genome shotgun (WGS) entry which is preliminary data.</text>
</comment>
<dbReference type="RefSeq" id="WP_202688762.1">
    <property type="nucleotide sequence ID" value="NZ_JAESVN010000004.1"/>
</dbReference>
<dbReference type="CDD" id="cd02696">
    <property type="entry name" value="MurNAc-LAA"/>
    <property type="match status" value="1"/>
</dbReference>
<accession>A0A8K0VEH7</accession>
<evidence type="ECO:0000256" key="2">
    <source>
        <dbReference type="ARBA" id="ARBA00011901"/>
    </source>
</evidence>
<dbReference type="SMART" id="SM00646">
    <property type="entry name" value="Ami_3"/>
    <property type="match status" value="1"/>
</dbReference>
<dbReference type="InterPro" id="IPR002508">
    <property type="entry name" value="MurNAc-LAA_cat"/>
</dbReference>
<dbReference type="PANTHER" id="PTHR30404">
    <property type="entry name" value="N-ACETYLMURAMOYL-L-ALANINE AMIDASE"/>
    <property type="match status" value="1"/>
</dbReference>
<dbReference type="Gene3D" id="2.60.40.3500">
    <property type="match status" value="1"/>
</dbReference>
<dbReference type="EMBL" id="JAESVN010000004">
    <property type="protein sequence ID" value="MBL4917847.1"/>
    <property type="molecule type" value="Genomic_DNA"/>
</dbReference>
<keyword evidence="7" id="KW-1185">Reference proteome</keyword>
<dbReference type="AlphaFoldDB" id="A0A8K0VEH7"/>
<keyword evidence="4" id="KW-0732">Signal</keyword>
<name>A0A8K0VEH7_9RHOB</name>
<keyword evidence="3" id="KW-0378">Hydrolase</keyword>
<dbReference type="Gene3D" id="3.40.630.40">
    <property type="entry name" value="Zn-dependent exopeptidases"/>
    <property type="match status" value="1"/>
</dbReference>
<dbReference type="InterPro" id="IPR050695">
    <property type="entry name" value="N-acetylmuramoyl_amidase_3"/>
</dbReference>
<evidence type="ECO:0000313" key="6">
    <source>
        <dbReference type="EMBL" id="MBL4917847.1"/>
    </source>
</evidence>
<reference evidence="6" key="1">
    <citation type="submission" date="2021-01" db="EMBL/GenBank/DDBJ databases">
        <title>Tabrizicola alba sp. nov. a motile alkaliphilic bacterium isolated from a soda lake.</title>
        <authorList>
            <person name="Szuroczki S."/>
            <person name="Abbaszade G."/>
            <person name="Schumann P."/>
            <person name="Toth E."/>
        </authorList>
    </citation>
    <scope>NUCLEOTIDE SEQUENCE</scope>
    <source>
        <strain evidence="6">DMG-N-6</strain>
    </source>
</reference>
<dbReference type="SUPFAM" id="SSF53187">
    <property type="entry name" value="Zn-dependent exopeptidases"/>
    <property type="match status" value="1"/>
</dbReference>
<dbReference type="GO" id="GO:0009253">
    <property type="term" value="P:peptidoglycan catabolic process"/>
    <property type="evidence" value="ECO:0007669"/>
    <property type="project" value="InterPro"/>
</dbReference>
<gene>
    <name evidence="6" type="ORF">JL811_11505</name>
</gene>
<evidence type="ECO:0000259" key="5">
    <source>
        <dbReference type="SMART" id="SM00646"/>
    </source>
</evidence>
<dbReference type="EC" id="3.5.1.28" evidence="2"/>
<evidence type="ECO:0000256" key="1">
    <source>
        <dbReference type="ARBA" id="ARBA00001561"/>
    </source>
</evidence>
<dbReference type="PANTHER" id="PTHR30404:SF0">
    <property type="entry name" value="N-ACETYLMURAMOYL-L-ALANINE AMIDASE AMIC"/>
    <property type="match status" value="1"/>
</dbReference>